<feature type="compositionally biased region" description="Low complexity" evidence="1">
    <location>
        <begin position="69"/>
        <end position="79"/>
    </location>
</feature>
<evidence type="ECO:0000313" key="3">
    <source>
        <dbReference type="Proteomes" id="UP000811619"/>
    </source>
</evidence>
<dbReference type="OrthoDB" id="3439209at2759"/>
<feature type="compositionally biased region" description="Polar residues" evidence="1">
    <location>
        <begin position="199"/>
        <end position="208"/>
    </location>
</feature>
<dbReference type="AlphaFoldDB" id="A0A8K0JBW8"/>
<evidence type="ECO:0000256" key="1">
    <source>
        <dbReference type="SAM" id="MobiDB-lite"/>
    </source>
</evidence>
<dbReference type="Proteomes" id="UP000811619">
    <property type="component" value="Unassembled WGS sequence"/>
</dbReference>
<reference evidence="2" key="1">
    <citation type="journal article" date="2020" name="bioRxiv">
        <title>Whole genome comparisons of ergot fungi reveals the divergence and evolution of species within the genus Claviceps are the result of varying mechanisms driving genome evolution and host range expansion.</title>
        <authorList>
            <person name="Wyka S.A."/>
            <person name="Mondo S.J."/>
            <person name="Liu M."/>
            <person name="Dettman J."/>
            <person name="Nalam V."/>
            <person name="Broders K.D."/>
        </authorList>
    </citation>
    <scope>NUCLEOTIDE SEQUENCE</scope>
    <source>
        <strain evidence="2">CCC 489</strain>
    </source>
</reference>
<comment type="caution">
    <text evidence="2">The sequence shown here is derived from an EMBL/GenBank/DDBJ whole genome shotgun (WGS) entry which is preliminary data.</text>
</comment>
<keyword evidence="3" id="KW-1185">Reference proteome</keyword>
<dbReference type="EMBL" id="SRPY01000049">
    <property type="protein sequence ID" value="KAG5929626.1"/>
    <property type="molecule type" value="Genomic_DNA"/>
</dbReference>
<proteinExistence type="predicted"/>
<gene>
    <name evidence="2" type="ORF">E4U42_005216</name>
</gene>
<evidence type="ECO:0000313" key="2">
    <source>
        <dbReference type="EMBL" id="KAG5929626.1"/>
    </source>
</evidence>
<sequence>MTRDALFEYPPSGAVNGPMVCVPRLYRELVLTGTIKDDCEVMAVLQMLEANVDHDHHVGGNHRSYESHNTNGGTANTNTSNDINSYTVDDFQNDTPYNNAFPSSVYHDFMDASVVDSNCVGDATFGPCISPSINCFSFEDVLSLPLSLDNSESFQNNDFNFDTTSFSHEVPLFPTPPTALYLHPDYAISPVPSLTFSSSNASTPTVLHSQADPEAQSTPRLPQRTRKAARNTLQDRSPAKAELRSRQDSILIECRNQGMSYRKIKETHRFDVSESTLRGRHRALTKPRSLRPRKPLWTTKDIQLLKEAVPRFTRQTGKIKVSWKGVSRYIYSKGGSHTFAYTTCRRKWCEVSGEVVSR</sequence>
<protein>
    <submittedName>
        <fullName evidence="2">Uncharacterized protein</fullName>
    </submittedName>
</protein>
<name>A0A8K0JBW8_9HYPO</name>
<accession>A0A8K0JBW8</accession>
<feature type="region of interest" description="Disordered" evidence="1">
    <location>
        <begin position="199"/>
        <end position="244"/>
    </location>
</feature>
<organism evidence="2 3">
    <name type="scientific">Claviceps africana</name>
    <dbReference type="NCBI Taxonomy" id="83212"/>
    <lineage>
        <taxon>Eukaryota</taxon>
        <taxon>Fungi</taxon>
        <taxon>Dikarya</taxon>
        <taxon>Ascomycota</taxon>
        <taxon>Pezizomycotina</taxon>
        <taxon>Sordariomycetes</taxon>
        <taxon>Hypocreomycetidae</taxon>
        <taxon>Hypocreales</taxon>
        <taxon>Clavicipitaceae</taxon>
        <taxon>Claviceps</taxon>
    </lineage>
</organism>
<feature type="region of interest" description="Disordered" evidence="1">
    <location>
        <begin position="58"/>
        <end position="83"/>
    </location>
</feature>